<proteinExistence type="predicted"/>
<name>A0ABU6S326_9FABA</name>
<evidence type="ECO:0000313" key="4">
    <source>
        <dbReference type="Proteomes" id="UP001341840"/>
    </source>
</evidence>
<dbReference type="Proteomes" id="UP001341840">
    <property type="component" value="Unassembled WGS sequence"/>
</dbReference>
<organism evidence="3 4">
    <name type="scientific">Stylosanthes scabra</name>
    <dbReference type="NCBI Taxonomy" id="79078"/>
    <lineage>
        <taxon>Eukaryota</taxon>
        <taxon>Viridiplantae</taxon>
        <taxon>Streptophyta</taxon>
        <taxon>Embryophyta</taxon>
        <taxon>Tracheophyta</taxon>
        <taxon>Spermatophyta</taxon>
        <taxon>Magnoliopsida</taxon>
        <taxon>eudicotyledons</taxon>
        <taxon>Gunneridae</taxon>
        <taxon>Pentapetalae</taxon>
        <taxon>rosids</taxon>
        <taxon>fabids</taxon>
        <taxon>Fabales</taxon>
        <taxon>Fabaceae</taxon>
        <taxon>Papilionoideae</taxon>
        <taxon>50 kb inversion clade</taxon>
        <taxon>dalbergioids sensu lato</taxon>
        <taxon>Dalbergieae</taxon>
        <taxon>Pterocarpus clade</taxon>
        <taxon>Stylosanthes</taxon>
    </lineage>
</organism>
<comment type="caution">
    <text evidence="3">The sequence shown here is derived from an EMBL/GenBank/DDBJ whole genome shotgun (WGS) entry which is preliminary data.</text>
</comment>
<sequence>MENKLQKKHHSSTDQNQICIADNPFLAMHSDSKTISKTRKNPKIRIIHMFPPQIIVTEAENFRELVQKITGKPPTTTHHQNCCSDIQKKPTISSSEDYYSRIRSNNINNKNSGVNDDDYNKHESMNKNSSRRETSSSVKKEQEEEAVCGGGYLGVFSDDDLGQSFISELSLLPFDI</sequence>
<feature type="region of interest" description="Disordered" evidence="1">
    <location>
        <begin position="103"/>
        <end position="143"/>
    </location>
</feature>
<evidence type="ECO:0000259" key="2">
    <source>
        <dbReference type="Pfam" id="PF05678"/>
    </source>
</evidence>
<keyword evidence="4" id="KW-1185">Reference proteome</keyword>
<gene>
    <name evidence="3" type="ORF">PIB30_000926</name>
</gene>
<dbReference type="Pfam" id="PF05678">
    <property type="entry name" value="VQ"/>
    <property type="match status" value="1"/>
</dbReference>
<accession>A0ABU6S326</accession>
<dbReference type="EMBL" id="JASCZI010060417">
    <property type="protein sequence ID" value="MED6130423.1"/>
    <property type="molecule type" value="Genomic_DNA"/>
</dbReference>
<evidence type="ECO:0000313" key="3">
    <source>
        <dbReference type="EMBL" id="MED6130423.1"/>
    </source>
</evidence>
<reference evidence="3 4" key="1">
    <citation type="journal article" date="2023" name="Plants (Basel)">
        <title>Bridging the Gap: Combining Genomics and Transcriptomics Approaches to Understand Stylosanthes scabra, an Orphan Legume from the Brazilian Caatinga.</title>
        <authorList>
            <person name="Ferreira-Neto J.R.C."/>
            <person name="da Silva M.D."/>
            <person name="Binneck E."/>
            <person name="de Melo N.F."/>
            <person name="da Silva R.H."/>
            <person name="de Melo A.L.T.M."/>
            <person name="Pandolfi V."/>
            <person name="Bustamante F.O."/>
            <person name="Brasileiro-Vidal A.C."/>
            <person name="Benko-Iseppon A.M."/>
        </authorList>
    </citation>
    <scope>NUCLEOTIDE SEQUENCE [LARGE SCALE GENOMIC DNA]</scope>
    <source>
        <tissue evidence="3">Leaves</tissue>
    </source>
</reference>
<evidence type="ECO:0000256" key="1">
    <source>
        <dbReference type="SAM" id="MobiDB-lite"/>
    </source>
</evidence>
<feature type="compositionally biased region" description="Basic and acidic residues" evidence="1">
    <location>
        <begin position="118"/>
        <end position="142"/>
    </location>
</feature>
<dbReference type="InterPro" id="IPR008889">
    <property type="entry name" value="VQ"/>
</dbReference>
<dbReference type="PANTHER" id="PTHR33143:SF3">
    <property type="entry name" value="VQ MOTIF-CONTAINING PROTEIN 17-RELATED"/>
    <property type="match status" value="1"/>
</dbReference>
<dbReference type="InterPro" id="IPR039607">
    <property type="entry name" value="VQ_8/17/18/20/21/25"/>
</dbReference>
<protein>
    <recommendedName>
        <fullName evidence="2">VQ domain-containing protein</fullName>
    </recommendedName>
</protein>
<feature type="domain" description="VQ" evidence="2">
    <location>
        <begin position="50"/>
        <end position="75"/>
    </location>
</feature>
<dbReference type="PANTHER" id="PTHR33143">
    <property type="entry name" value="F16F4.1 PROTEIN-RELATED"/>
    <property type="match status" value="1"/>
</dbReference>